<sequence>MSEPSEPPVTPANPATSVFPAPVAAPTNSRSCAPVPGFVRPARSADLPGLALAHAESMLASLTAGHDGPLPAEVREAVSVPVLERGWQTAVSAPPSPEHHVLVATEAEAVVGLAAVAPSPELDAAGTVRAGGDKAVEVTALGVRPQQQRRGHGSRLLAACADHARAAGARILVIWVVRGDESLARTLSAAGLAPTGAHRQLPVGTGVTEECWAAAL</sequence>
<dbReference type="Gene3D" id="3.40.630.30">
    <property type="match status" value="1"/>
</dbReference>
<comment type="caution">
    <text evidence="3">The sequence shown here is derived from an EMBL/GenBank/DDBJ whole genome shotgun (WGS) entry which is preliminary data.</text>
</comment>
<evidence type="ECO:0000259" key="2">
    <source>
        <dbReference type="PROSITE" id="PS51186"/>
    </source>
</evidence>
<dbReference type="PROSITE" id="PS51186">
    <property type="entry name" value="GNAT"/>
    <property type="match status" value="1"/>
</dbReference>
<organism evidence="3 4">
    <name type="scientific">Actinomyces bovis</name>
    <dbReference type="NCBI Taxonomy" id="1658"/>
    <lineage>
        <taxon>Bacteria</taxon>
        <taxon>Bacillati</taxon>
        <taxon>Actinomycetota</taxon>
        <taxon>Actinomycetes</taxon>
        <taxon>Actinomycetales</taxon>
        <taxon>Actinomycetaceae</taxon>
        <taxon>Actinomyces</taxon>
    </lineage>
</organism>
<feature type="compositionally biased region" description="Pro residues" evidence="1">
    <location>
        <begin position="1"/>
        <end position="11"/>
    </location>
</feature>
<keyword evidence="4" id="KW-1185">Reference proteome</keyword>
<dbReference type="RefSeq" id="WP_111835595.1">
    <property type="nucleotide sequence ID" value="NZ_UAPQ01000001.1"/>
</dbReference>
<protein>
    <submittedName>
        <fullName evidence="3">Acetyltransferase (GNAT) family</fullName>
    </submittedName>
</protein>
<proteinExistence type="predicted"/>
<dbReference type="InterPro" id="IPR016181">
    <property type="entry name" value="Acyl_CoA_acyltransferase"/>
</dbReference>
<dbReference type="Proteomes" id="UP000250006">
    <property type="component" value="Unassembled WGS sequence"/>
</dbReference>
<dbReference type="CDD" id="cd04301">
    <property type="entry name" value="NAT_SF"/>
    <property type="match status" value="1"/>
</dbReference>
<reference evidence="3 4" key="1">
    <citation type="submission" date="2018-06" db="EMBL/GenBank/DDBJ databases">
        <authorList>
            <consortium name="Pathogen Informatics"/>
            <person name="Doyle S."/>
        </authorList>
    </citation>
    <scope>NUCLEOTIDE SEQUENCE [LARGE SCALE GENOMIC DNA]</scope>
    <source>
        <strain evidence="3 4">NCTC11535</strain>
    </source>
</reference>
<dbReference type="SUPFAM" id="SSF55729">
    <property type="entry name" value="Acyl-CoA N-acyltransferases (Nat)"/>
    <property type="match status" value="1"/>
</dbReference>
<feature type="region of interest" description="Disordered" evidence="1">
    <location>
        <begin position="1"/>
        <end position="26"/>
    </location>
</feature>
<dbReference type="EMBL" id="UAPQ01000001">
    <property type="protein sequence ID" value="SPT52614.1"/>
    <property type="molecule type" value="Genomic_DNA"/>
</dbReference>
<dbReference type="InterPro" id="IPR000182">
    <property type="entry name" value="GNAT_dom"/>
</dbReference>
<evidence type="ECO:0000313" key="4">
    <source>
        <dbReference type="Proteomes" id="UP000250006"/>
    </source>
</evidence>
<gene>
    <name evidence="3" type="ORF">NCTC11535_00265</name>
</gene>
<dbReference type="Pfam" id="PF00583">
    <property type="entry name" value="Acetyltransf_1"/>
    <property type="match status" value="1"/>
</dbReference>
<feature type="domain" description="N-acetyltransferase" evidence="2">
    <location>
        <begin position="57"/>
        <end position="214"/>
    </location>
</feature>
<accession>A0ABY1VL24</accession>
<evidence type="ECO:0000256" key="1">
    <source>
        <dbReference type="SAM" id="MobiDB-lite"/>
    </source>
</evidence>
<name>A0ABY1VL24_9ACTO</name>
<evidence type="ECO:0000313" key="3">
    <source>
        <dbReference type="EMBL" id="SPT52614.1"/>
    </source>
</evidence>